<keyword evidence="1 2" id="KW-0129">CBS domain</keyword>
<dbReference type="Pfam" id="PF00571">
    <property type="entry name" value="CBS"/>
    <property type="match status" value="2"/>
</dbReference>
<dbReference type="InterPro" id="IPR051257">
    <property type="entry name" value="Diverse_CBS-Domain"/>
</dbReference>
<sequence>MRVQEIMTADPTVLKPEDTLARADEEMMLGDIRHLPVVDRQGLLLGILSHRDVLAAGDGLDLPVSEYMAEDLVTVGPEVAAHEAAYLILRYAIGSVPVVDDDGHLVGIVTQTDFVRAAYGLLGGKVPVDQIELEEREADRV</sequence>
<dbReference type="STRING" id="502025.Hoch_6852"/>
<organism evidence="4 5">
    <name type="scientific">Haliangium ochraceum (strain DSM 14365 / JCM 11303 / SMP-2)</name>
    <dbReference type="NCBI Taxonomy" id="502025"/>
    <lineage>
        <taxon>Bacteria</taxon>
        <taxon>Pseudomonadati</taxon>
        <taxon>Myxococcota</taxon>
        <taxon>Polyangia</taxon>
        <taxon>Haliangiales</taxon>
        <taxon>Kofleriaceae</taxon>
        <taxon>Haliangium</taxon>
    </lineage>
</organism>
<dbReference type="PROSITE" id="PS51371">
    <property type="entry name" value="CBS"/>
    <property type="match status" value="2"/>
</dbReference>
<dbReference type="HOGENOM" id="CLU_040681_9_1_7"/>
<dbReference type="eggNOG" id="COG0517">
    <property type="taxonomic scope" value="Bacteria"/>
</dbReference>
<dbReference type="OrthoDB" id="5453522at2"/>
<evidence type="ECO:0000259" key="3">
    <source>
        <dbReference type="PROSITE" id="PS51371"/>
    </source>
</evidence>
<dbReference type="EMBL" id="CP001804">
    <property type="protein sequence ID" value="ACY19316.1"/>
    <property type="molecule type" value="Genomic_DNA"/>
</dbReference>
<dbReference type="SMART" id="SM00116">
    <property type="entry name" value="CBS"/>
    <property type="match status" value="2"/>
</dbReference>
<reference evidence="4 5" key="1">
    <citation type="journal article" date="2010" name="Stand. Genomic Sci.">
        <title>Complete genome sequence of Haliangium ochraceum type strain (SMP-2).</title>
        <authorList>
            <consortium name="US DOE Joint Genome Institute (JGI-PGF)"/>
            <person name="Ivanova N."/>
            <person name="Daum C."/>
            <person name="Lang E."/>
            <person name="Abt B."/>
            <person name="Kopitz M."/>
            <person name="Saunders E."/>
            <person name="Lapidus A."/>
            <person name="Lucas S."/>
            <person name="Glavina Del Rio T."/>
            <person name="Nolan M."/>
            <person name="Tice H."/>
            <person name="Copeland A."/>
            <person name="Cheng J.F."/>
            <person name="Chen F."/>
            <person name="Bruce D."/>
            <person name="Goodwin L."/>
            <person name="Pitluck S."/>
            <person name="Mavromatis K."/>
            <person name="Pati A."/>
            <person name="Mikhailova N."/>
            <person name="Chen A."/>
            <person name="Palaniappan K."/>
            <person name="Land M."/>
            <person name="Hauser L."/>
            <person name="Chang Y.J."/>
            <person name="Jeffries C.D."/>
            <person name="Detter J.C."/>
            <person name="Brettin T."/>
            <person name="Rohde M."/>
            <person name="Goker M."/>
            <person name="Bristow J."/>
            <person name="Markowitz V."/>
            <person name="Eisen J.A."/>
            <person name="Hugenholtz P."/>
            <person name="Kyrpides N.C."/>
            <person name="Klenk H.P."/>
        </authorList>
    </citation>
    <scope>NUCLEOTIDE SEQUENCE [LARGE SCALE GENOMIC DNA]</scope>
    <source>
        <strain evidence="5">DSM 14365 / CIP 107738 / JCM 11303 / AJ 13395 / SMP-2</strain>
    </source>
</reference>
<feature type="domain" description="CBS" evidence="3">
    <location>
        <begin position="68"/>
        <end position="126"/>
    </location>
</feature>
<dbReference type="AlphaFoldDB" id="D0LUJ3"/>
<accession>D0LUJ3</accession>
<dbReference type="PANTHER" id="PTHR43080">
    <property type="entry name" value="CBS DOMAIN-CONTAINING PROTEIN CBSX3, MITOCHONDRIAL"/>
    <property type="match status" value="1"/>
</dbReference>
<keyword evidence="5" id="KW-1185">Reference proteome</keyword>
<dbReference type="PANTHER" id="PTHR43080:SF2">
    <property type="entry name" value="CBS DOMAIN-CONTAINING PROTEIN"/>
    <property type="match status" value="1"/>
</dbReference>
<evidence type="ECO:0000256" key="2">
    <source>
        <dbReference type="PROSITE-ProRule" id="PRU00703"/>
    </source>
</evidence>
<dbReference type="Proteomes" id="UP000001880">
    <property type="component" value="Chromosome"/>
</dbReference>
<name>D0LUJ3_HALO1</name>
<proteinExistence type="predicted"/>
<dbReference type="InterPro" id="IPR046342">
    <property type="entry name" value="CBS_dom_sf"/>
</dbReference>
<gene>
    <name evidence="4" type="ordered locus">Hoch_6852</name>
</gene>
<evidence type="ECO:0000313" key="4">
    <source>
        <dbReference type="EMBL" id="ACY19316.1"/>
    </source>
</evidence>
<dbReference type="CDD" id="cd04584">
    <property type="entry name" value="CBS_pair_AcuB_like"/>
    <property type="match status" value="1"/>
</dbReference>
<dbReference type="KEGG" id="hoh:Hoch_6852"/>
<dbReference type="RefSeq" id="WP_012831908.1">
    <property type="nucleotide sequence ID" value="NC_013440.1"/>
</dbReference>
<evidence type="ECO:0000313" key="5">
    <source>
        <dbReference type="Proteomes" id="UP000001880"/>
    </source>
</evidence>
<dbReference type="SUPFAM" id="SSF54631">
    <property type="entry name" value="CBS-domain pair"/>
    <property type="match status" value="1"/>
</dbReference>
<dbReference type="InterPro" id="IPR000644">
    <property type="entry name" value="CBS_dom"/>
</dbReference>
<protein>
    <submittedName>
        <fullName evidence="4">Putative signal transduction protein with CBS domains</fullName>
    </submittedName>
</protein>
<feature type="domain" description="CBS" evidence="3">
    <location>
        <begin position="7"/>
        <end position="64"/>
    </location>
</feature>
<dbReference type="Gene3D" id="3.10.580.10">
    <property type="entry name" value="CBS-domain"/>
    <property type="match status" value="1"/>
</dbReference>
<evidence type="ECO:0000256" key="1">
    <source>
        <dbReference type="ARBA" id="ARBA00023122"/>
    </source>
</evidence>